<name>A0A382PV02_9ZZZZ</name>
<feature type="non-terminal residue" evidence="1">
    <location>
        <position position="1"/>
    </location>
</feature>
<reference evidence="1" key="1">
    <citation type="submission" date="2018-05" db="EMBL/GenBank/DDBJ databases">
        <authorList>
            <person name="Lanie J.A."/>
            <person name="Ng W.-L."/>
            <person name="Kazmierczak K.M."/>
            <person name="Andrzejewski T.M."/>
            <person name="Davidsen T.M."/>
            <person name="Wayne K.J."/>
            <person name="Tettelin H."/>
            <person name="Glass J.I."/>
            <person name="Rusch D."/>
            <person name="Podicherti R."/>
            <person name="Tsui H.-C.T."/>
            <person name="Winkler M.E."/>
        </authorList>
    </citation>
    <scope>NUCLEOTIDE SEQUENCE</scope>
</reference>
<organism evidence="1">
    <name type="scientific">marine metagenome</name>
    <dbReference type="NCBI Taxonomy" id="408172"/>
    <lineage>
        <taxon>unclassified sequences</taxon>
        <taxon>metagenomes</taxon>
        <taxon>ecological metagenomes</taxon>
    </lineage>
</organism>
<evidence type="ECO:0000313" key="1">
    <source>
        <dbReference type="EMBL" id="SVC76687.1"/>
    </source>
</evidence>
<dbReference type="EMBL" id="UINC01109697">
    <property type="protein sequence ID" value="SVC76687.1"/>
    <property type="molecule type" value="Genomic_DNA"/>
</dbReference>
<dbReference type="AlphaFoldDB" id="A0A382PV02"/>
<proteinExistence type="predicted"/>
<accession>A0A382PV02</accession>
<gene>
    <name evidence="1" type="ORF">METZ01_LOCUS329541</name>
</gene>
<protein>
    <submittedName>
        <fullName evidence="1">Uncharacterized protein</fullName>
    </submittedName>
</protein>
<sequence>GLKLAILVSFSKRTAPVWWAKCGGLVASHGP</sequence>